<feature type="transmembrane region" description="Helical" evidence="1">
    <location>
        <begin position="263"/>
        <end position="281"/>
    </location>
</feature>
<evidence type="ECO:0008006" key="4">
    <source>
        <dbReference type="Google" id="ProtNLM"/>
    </source>
</evidence>
<sequence>MRAIRWIYILLALYLPFESYIAAWLIRSETGVLLAKQVSDGVVFLTFLVFIGIRTASGQAKYRDICPGCLPLMLFFSFFSVLTTAWNGGDILVGVLQVKATMRYVLVAYVVANVGFSSRQMGLFFRFFTIAVMVNLGLASIQVLFPSIAASFNPYGFIGQNQSGALVSTSQMEGGSAGVAFGAALNTIEFAFLLAAWWIAYAGAGVPNGRNQLALSLIWLAPVAIFVFLSDSKIAFLALMLSAYLHFDRILSGHALRILNSSIAFMAIVGPFALLMELGIVKLPDTGFLSFLSGDYIEIAKLQRLGIVTTYFEMIGSFSGDVLLGLGGDPVRTVTILESQGYRLPYLLMFSPASIEDVYWVALLIFYGLIGAGAMFLVLGKLFVRSVLLSRGPRIFEIVRLNAAVANLLVFIFVTGIMNQILEVKQFSFYFWFLVGYARFIACNIDRDSTVARLQETAGKRSA</sequence>
<comment type="caution">
    <text evidence="2">The sequence shown here is derived from an EMBL/GenBank/DDBJ whole genome shotgun (WGS) entry which is preliminary data.</text>
</comment>
<evidence type="ECO:0000256" key="1">
    <source>
        <dbReference type="SAM" id="Phobius"/>
    </source>
</evidence>
<feature type="transmembrane region" description="Helical" evidence="1">
    <location>
        <begin position="401"/>
        <end position="421"/>
    </location>
</feature>
<protein>
    <recommendedName>
        <fullName evidence="4">O-antigen ligase-like membrane protein</fullName>
    </recommendedName>
</protein>
<feature type="transmembrane region" description="Helical" evidence="1">
    <location>
        <begin position="123"/>
        <end position="145"/>
    </location>
</feature>
<keyword evidence="1" id="KW-0472">Membrane</keyword>
<feature type="transmembrane region" description="Helical" evidence="1">
    <location>
        <begin position="213"/>
        <end position="229"/>
    </location>
</feature>
<gene>
    <name evidence="2" type="ORF">C8J29_11160</name>
</gene>
<feature type="transmembrane region" description="Helical" evidence="1">
    <location>
        <begin position="358"/>
        <end position="380"/>
    </location>
</feature>
<feature type="transmembrane region" description="Helical" evidence="1">
    <location>
        <begin position="179"/>
        <end position="201"/>
    </location>
</feature>
<feature type="transmembrane region" description="Helical" evidence="1">
    <location>
        <begin position="235"/>
        <end position="251"/>
    </location>
</feature>
<evidence type="ECO:0000313" key="2">
    <source>
        <dbReference type="EMBL" id="PTM75580.1"/>
    </source>
</evidence>
<dbReference type="Proteomes" id="UP000240800">
    <property type="component" value="Unassembled WGS sequence"/>
</dbReference>
<feature type="transmembrane region" description="Helical" evidence="1">
    <location>
        <begin position="427"/>
        <end position="445"/>
    </location>
</feature>
<feature type="transmembrane region" description="Helical" evidence="1">
    <location>
        <begin position="91"/>
        <end position="111"/>
    </location>
</feature>
<reference evidence="2 3" key="1">
    <citation type="submission" date="2018-04" db="EMBL/GenBank/DDBJ databases">
        <title>Genomic Encyclopedia of Type Strains, Phase III (KMG-III): the genomes of soil and plant-associated and newly described type strains.</title>
        <authorList>
            <person name="Whitman W."/>
        </authorList>
    </citation>
    <scope>NUCLEOTIDE SEQUENCE [LARGE SCALE GENOMIC DNA]</scope>
    <source>
        <strain evidence="2 3">JA192</strain>
    </source>
</reference>
<accession>A0ABX5J5N4</accession>
<dbReference type="RefSeq" id="WP_141703067.1">
    <property type="nucleotide sequence ID" value="NZ_MABH01000122.1"/>
</dbReference>
<keyword evidence="1" id="KW-1133">Transmembrane helix</keyword>
<organism evidence="2 3">
    <name type="scientific">Cereibacter johrii</name>
    <dbReference type="NCBI Taxonomy" id="445629"/>
    <lineage>
        <taxon>Bacteria</taxon>
        <taxon>Pseudomonadati</taxon>
        <taxon>Pseudomonadota</taxon>
        <taxon>Alphaproteobacteria</taxon>
        <taxon>Rhodobacterales</taxon>
        <taxon>Paracoccaceae</taxon>
        <taxon>Cereibacter</taxon>
    </lineage>
</organism>
<feature type="transmembrane region" description="Helical" evidence="1">
    <location>
        <begin position="32"/>
        <end position="53"/>
    </location>
</feature>
<name>A0ABX5J5N4_9RHOB</name>
<dbReference type="EMBL" id="PZZW01000011">
    <property type="protein sequence ID" value="PTM75580.1"/>
    <property type="molecule type" value="Genomic_DNA"/>
</dbReference>
<keyword evidence="3" id="KW-1185">Reference proteome</keyword>
<proteinExistence type="predicted"/>
<keyword evidence="1" id="KW-0812">Transmembrane</keyword>
<feature type="transmembrane region" description="Helical" evidence="1">
    <location>
        <begin position="65"/>
        <end position="85"/>
    </location>
</feature>
<evidence type="ECO:0000313" key="3">
    <source>
        <dbReference type="Proteomes" id="UP000240800"/>
    </source>
</evidence>
<feature type="transmembrane region" description="Helical" evidence="1">
    <location>
        <begin position="7"/>
        <end position="26"/>
    </location>
</feature>